<dbReference type="GO" id="GO:0016787">
    <property type="term" value="F:hydrolase activity"/>
    <property type="evidence" value="ECO:0007669"/>
    <property type="project" value="UniProtKB-UniRule"/>
</dbReference>
<organism evidence="4 5">
    <name type="scientific">Weeksella virosa (strain ATCC 43766 / DSM 16922 / JCM 21250 / CCUG 30538 / CDC 9751 / IAM 14551 / NBRC 16016 / NCTC 11634 / CL345/78)</name>
    <dbReference type="NCBI Taxonomy" id="865938"/>
    <lineage>
        <taxon>Bacteria</taxon>
        <taxon>Pseudomonadati</taxon>
        <taxon>Bacteroidota</taxon>
        <taxon>Flavobacteriia</taxon>
        <taxon>Flavobacteriales</taxon>
        <taxon>Weeksellaceae</taxon>
        <taxon>Weeksella</taxon>
    </lineage>
</organism>
<dbReference type="Gene3D" id="3.60.15.10">
    <property type="entry name" value="Ribonuclease Z/Hydroxyacylglutathione hydrolase-like"/>
    <property type="match status" value="1"/>
</dbReference>
<dbReference type="EMBL" id="CP002455">
    <property type="protein sequence ID" value="ADX68700.1"/>
    <property type="molecule type" value="Genomic_DNA"/>
</dbReference>
<evidence type="ECO:0000256" key="2">
    <source>
        <dbReference type="HAMAP-Rule" id="MF_00457"/>
    </source>
</evidence>
<feature type="domain" description="Metallo-beta-lactamase" evidence="3">
    <location>
        <begin position="20"/>
        <end position="203"/>
    </location>
</feature>
<dbReference type="HAMAP" id="MF_00457">
    <property type="entry name" value="UPF0173"/>
    <property type="match status" value="1"/>
</dbReference>
<comment type="similarity">
    <text evidence="2">Belongs to the UPF0173 family.</text>
</comment>
<dbReference type="InterPro" id="IPR022877">
    <property type="entry name" value="UPF0173"/>
</dbReference>
<dbReference type="InterPro" id="IPR001279">
    <property type="entry name" value="Metallo-B-lactamas"/>
</dbReference>
<keyword evidence="5" id="KW-1185">Reference proteome</keyword>
<sequence length="239" mass="26393">MKIVYLVGTNNKIMKITFLGHACLLIETKDQRIVVDPFITPNELAKKIDLQTLKPNFIVLTHAHGDHVYDAEQLAKENDSTIVSNAEIASYYGAKGLRSHGLNTGGCYEFPFGKLHATIAFHSSSFDDGSNGGNPNGYVVESEGKRLYIAGDTALTYEMKLIPETLGKVDLAILPIGGNFTMDYHQATKAAEFVQVDRVLGYHYDTFPPIKINHEDAKKAFVDCNKELILLEIGESITI</sequence>
<dbReference type="eggNOG" id="COG2220">
    <property type="taxonomic scope" value="Bacteria"/>
</dbReference>
<accession>F0P1Q3</accession>
<dbReference type="KEGG" id="wvi:Weevi_2024"/>
<proteinExistence type="inferred from homology"/>
<evidence type="ECO:0000313" key="5">
    <source>
        <dbReference type="Proteomes" id="UP000008641"/>
    </source>
</evidence>
<evidence type="ECO:0000259" key="3">
    <source>
        <dbReference type="SMART" id="SM00849"/>
    </source>
</evidence>
<dbReference type="Pfam" id="PF13483">
    <property type="entry name" value="Lactamase_B_3"/>
    <property type="match status" value="1"/>
</dbReference>
<gene>
    <name evidence="4" type="ordered locus">Weevi_2024</name>
</gene>
<dbReference type="SMART" id="SM00849">
    <property type="entry name" value="Lactamase_B"/>
    <property type="match status" value="1"/>
</dbReference>
<evidence type="ECO:0000313" key="4">
    <source>
        <dbReference type="EMBL" id="ADX68700.1"/>
    </source>
</evidence>
<dbReference type="PANTHER" id="PTHR43546">
    <property type="entry name" value="UPF0173 METAL-DEPENDENT HYDROLASE MJ1163-RELATED"/>
    <property type="match status" value="1"/>
</dbReference>
<dbReference type="InterPro" id="IPR050114">
    <property type="entry name" value="UPF0173_UPF0282_UlaG_hydrolase"/>
</dbReference>
<dbReference type="AlphaFoldDB" id="F0P1Q3"/>
<dbReference type="STRING" id="865938.Weevi_2024"/>
<dbReference type="PANTHER" id="PTHR43546:SF3">
    <property type="entry name" value="UPF0173 METAL-DEPENDENT HYDROLASE MJ1163"/>
    <property type="match status" value="1"/>
</dbReference>
<dbReference type="Proteomes" id="UP000008641">
    <property type="component" value="Chromosome"/>
</dbReference>
<dbReference type="SUPFAM" id="SSF56281">
    <property type="entry name" value="Metallo-hydrolase/oxidoreductase"/>
    <property type="match status" value="1"/>
</dbReference>
<dbReference type="InterPro" id="IPR036866">
    <property type="entry name" value="RibonucZ/Hydroxyglut_hydro"/>
</dbReference>
<reference evidence="4 5" key="1">
    <citation type="journal article" date="2011" name="Stand. Genomic Sci.">
        <title>Complete genome sequence of Weeksella virosa type strain (9751).</title>
        <authorList>
            <person name="Lang E."/>
            <person name="Teshima H."/>
            <person name="Lucas S."/>
            <person name="Lapidus A."/>
            <person name="Hammon N."/>
            <person name="Deshpande S."/>
            <person name="Nolan M."/>
            <person name="Cheng J.F."/>
            <person name="Pitluck S."/>
            <person name="Liolios K."/>
            <person name="Pagani I."/>
            <person name="Mikhailova N."/>
            <person name="Ivanova N."/>
            <person name="Mavromatis K."/>
            <person name="Pati A."/>
            <person name="Tapia R."/>
            <person name="Han C."/>
            <person name="Goodwin L."/>
            <person name="Chen A."/>
            <person name="Palaniappan K."/>
            <person name="Land M."/>
            <person name="Hauser L."/>
            <person name="Chang Y.J."/>
            <person name="Jeffries C.D."/>
            <person name="Brambilla E.M."/>
            <person name="Kopitz M."/>
            <person name="Rohde M."/>
            <person name="Goker M."/>
            <person name="Tindall B.J."/>
            <person name="Detter J.C."/>
            <person name="Woyke T."/>
            <person name="Bristow J."/>
            <person name="Eisen J.A."/>
            <person name="Markowitz V."/>
            <person name="Hugenholtz P."/>
            <person name="Klenk H.P."/>
            <person name="Kyrpides N.C."/>
        </authorList>
    </citation>
    <scope>NUCLEOTIDE SEQUENCE [LARGE SCALE GENOMIC DNA]</scope>
    <source>
        <strain evidence="5">ATCC 43766 / DSM 16922 / JCM 21250 / NBRC 16016 / NCTC 11634 / CL345/78</strain>
    </source>
</reference>
<dbReference type="HOGENOM" id="CLU_070010_4_1_10"/>
<protein>
    <recommendedName>
        <fullName evidence="2">UPF0173 metal-dependent hydrolase Weevi_2024</fullName>
    </recommendedName>
</protein>
<dbReference type="NCBIfam" id="NF001911">
    <property type="entry name" value="PRK00685.1"/>
    <property type="match status" value="1"/>
</dbReference>
<keyword evidence="1 2" id="KW-0378">Hydrolase</keyword>
<reference evidence="5" key="2">
    <citation type="journal article" date="2011" name="Stand. Genomic Sci.">
        <title>Complete genome sequence of Weeksella virosa type strain (9751T).</title>
        <authorList>
            <person name="Lang E."/>
            <person name="Teshima H."/>
            <person name="Lucas S."/>
            <person name="Lapidus A."/>
            <person name="Hammon N."/>
            <person name="Deshpande S."/>
            <person name="Nolan M."/>
            <person name="Cheng J."/>
            <person name="Pitluck S."/>
            <person name="Liolios K."/>
            <person name="Pagani I."/>
            <person name="Mikhailova N."/>
            <person name="Ivanova N."/>
            <person name="Mavromatis K."/>
            <person name="Pati A."/>
            <person name="Tapia R."/>
            <person name="Han C."/>
            <person name="Goodwin L."/>
            <person name="Chen A."/>
            <person name="Palaniappan K."/>
            <person name="Land M."/>
            <person name="Hauser L."/>
            <person name="Chang Y."/>
            <person name="Jeffries C."/>
            <person name="Brambilla E."/>
            <person name="Kopitz M."/>
            <person name="Rohde M."/>
            <person name="Goker M."/>
            <person name="Tindall B."/>
            <person name="Detter J."/>
            <person name="Woyke T."/>
            <person name="Bristow J."/>
            <person name="Eisen J."/>
            <person name="Markowitz V."/>
            <person name="Hugenholtz P."/>
            <person name="Klenk H."/>
            <person name="Kyrpides N."/>
        </authorList>
    </citation>
    <scope>NUCLEOTIDE SEQUENCE [LARGE SCALE GENOMIC DNA]</scope>
    <source>
        <strain evidence="5">ATCC 43766 / DSM 16922 / JCM 21250 / NBRC 16016 / NCTC 11634 / CL345/78</strain>
    </source>
</reference>
<evidence type="ECO:0000256" key="1">
    <source>
        <dbReference type="ARBA" id="ARBA00022801"/>
    </source>
</evidence>
<name>F0P1Q3_WEEVC</name>